<accession>A0A8K1FDF5</accession>
<comment type="caution">
    <text evidence="3">The sequence shown here is derived from an EMBL/GenBank/DDBJ whole genome shotgun (WGS) entry which is preliminary data.</text>
</comment>
<protein>
    <recommendedName>
        <fullName evidence="2">Ricin B lectin domain-containing protein</fullName>
    </recommendedName>
</protein>
<dbReference type="Proteomes" id="UP000794436">
    <property type="component" value="Unassembled WGS sequence"/>
</dbReference>
<dbReference type="Pfam" id="PF00652">
    <property type="entry name" value="Ricin_B_lectin"/>
    <property type="match status" value="1"/>
</dbReference>
<feature type="signal peptide" evidence="1">
    <location>
        <begin position="1"/>
        <end position="20"/>
    </location>
</feature>
<proteinExistence type="predicted"/>
<dbReference type="SMART" id="SM00458">
    <property type="entry name" value="RICIN"/>
    <property type="match status" value="1"/>
</dbReference>
<dbReference type="EMBL" id="SPLM01000145">
    <property type="protein sequence ID" value="TMW56849.1"/>
    <property type="molecule type" value="Genomic_DNA"/>
</dbReference>
<dbReference type="Gene3D" id="2.80.10.50">
    <property type="match status" value="1"/>
</dbReference>
<dbReference type="AlphaFoldDB" id="A0A8K1FDF5"/>
<name>A0A8K1FDF5_PYTOL</name>
<evidence type="ECO:0000256" key="1">
    <source>
        <dbReference type="SAM" id="SignalP"/>
    </source>
</evidence>
<sequence>MKSLVLTLVYAALVFAFASGEDTPLALEANGSNGFTPAIKFTIQLANATNLCLDDGGAIGGRFWVQPCTNSSDQVFVYDNKTDLIHSASKVNACVAFNPAGDIITMTCDDSSFMQHFAFNTTTQQIQVARSPVLCFDSGAGDIPTPNTSVHIEQCSPSLDKRFLFKPVANE</sequence>
<evidence type="ECO:0000313" key="4">
    <source>
        <dbReference type="Proteomes" id="UP000794436"/>
    </source>
</evidence>
<evidence type="ECO:0000313" key="3">
    <source>
        <dbReference type="EMBL" id="TMW56849.1"/>
    </source>
</evidence>
<evidence type="ECO:0000259" key="2">
    <source>
        <dbReference type="SMART" id="SM00458"/>
    </source>
</evidence>
<keyword evidence="1" id="KW-0732">Signal</keyword>
<dbReference type="SUPFAM" id="SSF50370">
    <property type="entry name" value="Ricin B-like lectins"/>
    <property type="match status" value="1"/>
</dbReference>
<dbReference type="InterPro" id="IPR035992">
    <property type="entry name" value="Ricin_B-like_lectins"/>
</dbReference>
<organism evidence="3 4">
    <name type="scientific">Pythium oligandrum</name>
    <name type="common">Mycoparasitic fungus</name>
    <dbReference type="NCBI Taxonomy" id="41045"/>
    <lineage>
        <taxon>Eukaryota</taxon>
        <taxon>Sar</taxon>
        <taxon>Stramenopiles</taxon>
        <taxon>Oomycota</taxon>
        <taxon>Peronosporomycetes</taxon>
        <taxon>Pythiales</taxon>
        <taxon>Pythiaceae</taxon>
        <taxon>Pythium</taxon>
    </lineage>
</organism>
<gene>
    <name evidence="3" type="ORF">Poli38472_006859</name>
</gene>
<reference evidence="3" key="1">
    <citation type="submission" date="2019-03" db="EMBL/GenBank/DDBJ databases">
        <title>Long read genome sequence of the mycoparasitic Pythium oligandrum ATCC 38472 isolated from sugarbeet rhizosphere.</title>
        <authorList>
            <person name="Gaulin E."/>
        </authorList>
    </citation>
    <scope>NUCLEOTIDE SEQUENCE</scope>
    <source>
        <strain evidence="3">ATCC 38472_TT</strain>
    </source>
</reference>
<keyword evidence="4" id="KW-1185">Reference proteome</keyword>
<feature type="domain" description="Ricin B lectin" evidence="2">
    <location>
        <begin position="40"/>
        <end position="166"/>
    </location>
</feature>
<feature type="chain" id="PRO_5035450669" description="Ricin B lectin domain-containing protein" evidence="1">
    <location>
        <begin position="21"/>
        <end position="171"/>
    </location>
</feature>
<dbReference type="PROSITE" id="PS50231">
    <property type="entry name" value="RICIN_B_LECTIN"/>
    <property type="match status" value="1"/>
</dbReference>
<dbReference type="InterPro" id="IPR000772">
    <property type="entry name" value="Ricin_B_lectin"/>
</dbReference>